<protein>
    <submittedName>
        <fullName evidence="1">Uncharacterized protein</fullName>
    </submittedName>
</protein>
<sequence>CAGKDLFNLFKSMNKDAIWYNENNIAQHKNLGDAFLLRLFKGIIVKIANADDIRVSELYAKSRKEGIMASFKVEQDLMEWESNLWEY</sequence>
<proteinExistence type="predicted"/>
<name>A4CG29_9GAMM</name>
<gene>
    <name evidence="1" type="ORF">PTD2_22730</name>
</gene>
<dbReference type="InterPro" id="IPR019847">
    <property type="entry name" value="Gliding_motility_assoc_GldN"/>
</dbReference>
<dbReference type="STRING" id="87626.PTD2_22730"/>
<dbReference type="Pfam" id="PF19841">
    <property type="entry name" value="GldN"/>
    <property type="match status" value="1"/>
</dbReference>
<organism evidence="1 2">
    <name type="scientific">Pseudoalteromonas tunicata D2</name>
    <dbReference type="NCBI Taxonomy" id="87626"/>
    <lineage>
        <taxon>Bacteria</taxon>
        <taxon>Pseudomonadati</taxon>
        <taxon>Pseudomonadota</taxon>
        <taxon>Gammaproteobacteria</taxon>
        <taxon>Alteromonadales</taxon>
        <taxon>Pseudoalteromonadaceae</taxon>
        <taxon>Pseudoalteromonas</taxon>
    </lineage>
</organism>
<keyword evidence="2" id="KW-1185">Reference proteome</keyword>
<dbReference type="RefSeq" id="WP_009839429.1">
    <property type="nucleotide sequence ID" value="NZ_AAOH01000041.1"/>
</dbReference>
<evidence type="ECO:0000313" key="2">
    <source>
        <dbReference type="Proteomes" id="UP000006201"/>
    </source>
</evidence>
<reference evidence="1 2" key="1">
    <citation type="submission" date="2006-02" db="EMBL/GenBank/DDBJ databases">
        <authorList>
            <person name="Moran M.A."/>
            <person name="Kjelleberg S."/>
            <person name="Egan S."/>
            <person name="Saunders N."/>
            <person name="Thomas T."/>
            <person name="Ferriera S."/>
            <person name="Johnson J."/>
            <person name="Kravitz S."/>
            <person name="Halpern A."/>
            <person name="Remington K."/>
            <person name="Beeson K."/>
            <person name="Tran B."/>
            <person name="Rogers Y.-H."/>
            <person name="Friedman R."/>
            <person name="Venter J.C."/>
        </authorList>
    </citation>
    <scope>NUCLEOTIDE SEQUENCE [LARGE SCALE GENOMIC DNA]</scope>
    <source>
        <strain evidence="1 2">D2</strain>
    </source>
</reference>
<comment type="caution">
    <text evidence="1">The sequence shown here is derived from an EMBL/GenBank/DDBJ whole genome shotgun (WGS) entry which is preliminary data.</text>
</comment>
<dbReference type="HOGENOM" id="CLU_2488824_0_0_6"/>
<dbReference type="EMBL" id="AAOH01000041">
    <property type="protein sequence ID" value="EAR26311.1"/>
    <property type="molecule type" value="Genomic_DNA"/>
</dbReference>
<accession>A4CG29</accession>
<feature type="non-terminal residue" evidence="1">
    <location>
        <position position="1"/>
    </location>
</feature>
<dbReference type="Proteomes" id="UP000006201">
    <property type="component" value="Unassembled WGS sequence"/>
</dbReference>
<evidence type="ECO:0000313" key="1">
    <source>
        <dbReference type="EMBL" id="EAR26311.1"/>
    </source>
</evidence>
<dbReference type="AlphaFoldDB" id="A4CG29"/>